<keyword evidence="1" id="KW-0805">Transcription regulation</keyword>
<dbReference type="GO" id="GO:0006352">
    <property type="term" value="P:DNA-templated transcription initiation"/>
    <property type="evidence" value="ECO:0007669"/>
    <property type="project" value="InterPro"/>
</dbReference>
<evidence type="ECO:0000313" key="5">
    <source>
        <dbReference type="EMBL" id="TWT76267.1"/>
    </source>
</evidence>
<dbReference type="EMBL" id="SJPJ01000002">
    <property type="protein sequence ID" value="TWT76267.1"/>
    <property type="molecule type" value="Genomic_DNA"/>
</dbReference>
<reference evidence="5 6" key="1">
    <citation type="submission" date="2019-02" db="EMBL/GenBank/DDBJ databases">
        <title>Deep-cultivation of Planctomycetes and their phenomic and genomic characterization uncovers novel biology.</title>
        <authorList>
            <person name="Wiegand S."/>
            <person name="Jogler M."/>
            <person name="Boedeker C."/>
            <person name="Pinto D."/>
            <person name="Vollmers J."/>
            <person name="Rivas-Marin E."/>
            <person name="Kohn T."/>
            <person name="Peeters S.H."/>
            <person name="Heuer A."/>
            <person name="Rast P."/>
            <person name="Oberbeckmann S."/>
            <person name="Bunk B."/>
            <person name="Jeske O."/>
            <person name="Meyerdierks A."/>
            <person name="Storesund J.E."/>
            <person name="Kallscheuer N."/>
            <person name="Luecker S."/>
            <person name="Lage O.M."/>
            <person name="Pohl T."/>
            <person name="Merkel B.J."/>
            <person name="Hornburger P."/>
            <person name="Mueller R.-W."/>
            <person name="Bruemmer F."/>
            <person name="Labrenz M."/>
            <person name="Spormann A.M."/>
            <person name="Op Den Camp H."/>
            <person name="Overmann J."/>
            <person name="Amann R."/>
            <person name="Jetten M.S.M."/>
            <person name="Mascher T."/>
            <person name="Medema M.H."/>
            <person name="Devos D.P."/>
            <person name="Kaster A.-K."/>
            <person name="Ovreas L."/>
            <person name="Rohde M."/>
            <person name="Galperin M.Y."/>
            <person name="Jogler C."/>
        </authorList>
    </citation>
    <scope>NUCLEOTIDE SEQUENCE [LARGE SCALE GENOMIC DNA]</scope>
    <source>
        <strain evidence="5 6">CA13</strain>
    </source>
</reference>
<evidence type="ECO:0000256" key="2">
    <source>
        <dbReference type="ARBA" id="ARBA00023082"/>
    </source>
</evidence>
<keyword evidence="3" id="KW-0804">Transcription</keyword>
<dbReference type="OrthoDB" id="270411at2"/>
<dbReference type="PANTHER" id="PTHR43133">
    <property type="entry name" value="RNA POLYMERASE ECF-TYPE SIGMA FACTO"/>
    <property type="match status" value="1"/>
</dbReference>
<evidence type="ECO:0000313" key="6">
    <source>
        <dbReference type="Proteomes" id="UP000315010"/>
    </source>
</evidence>
<sequence length="259" mass="29733">MPRKTHSDTQPIKQAAWFETTHWSLVLKAGHDSSPDSDDALARLCEVYWYPLYAYVRKRVGTVHDAQDLTQAFFARLIEKGFLHDVDKSCGKFRSFLLASIKHFIANEHKRDRAEKRGGGRQNLSLDFVPLDFEDAERRYCIEPIDTMTPELLYERRWALTLLDQVISRLEQEFEKSGKSVWFAALKPLLTAAPDAPSHREAANQLGSTEAAVKAAAHRLRRRCRTVLREEIAQTVTAPDQIEEEIQELFQSVSSEFFP</sequence>
<name>A0A5C5YN67_9BACT</name>
<dbReference type="AlphaFoldDB" id="A0A5C5YN67"/>
<dbReference type="GO" id="GO:0016987">
    <property type="term" value="F:sigma factor activity"/>
    <property type="evidence" value="ECO:0007669"/>
    <property type="project" value="UniProtKB-KW"/>
</dbReference>
<dbReference type="Gene3D" id="1.10.1740.10">
    <property type="match status" value="1"/>
</dbReference>
<keyword evidence="2" id="KW-0731">Sigma factor</keyword>
<gene>
    <name evidence="5" type="ORF">CA13_67590</name>
</gene>
<dbReference type="SUPFAM" id="SSF88946">
    <property type="entry name" value="Sigma2 domain of RNA polymerase sigma factors"/>
    <property type="match status" value="1"/>
</dbReference>
<proteinExistence type="predicted"/>
<evidence type="ECO:0000256" key="1">
    <source>
        <dbReference type="ARBA" id="ARBA00023015"/>
    </source>
</evidence>
<feature type="domain" description="RNA polymerase sigma-70 region 2" evidence="4">
    <location>
        <begin position="52"/>
        <end position="113"/>
    </location>
</feature>
<dbReference type="InterPro" id="IPR007627">
    <property type="entry name" value="RNA_pol_sigma70_r2"/>
</dbReference>
<dbReference type="InterPro" id="IPR039425">
    <property type="entry name" value="RNA_pol_sigma-70-like"/>
</dbReference>
<dbReference type="RefSeq" id="WP_146404064.1">
    <property type="nucleotide sequence ID" value="NZ_SJPJ01000002.1"/>
</dbReference>
<evidence type="ECO:0000256" key="3">
    <source>
        <dbReference type="ARBA" id="ARBA00023163"/>
    </source>
</evidence>
<keyword evidence="6" id="KW-1185">Reference proteome</keyword>
<dbReference type="Proteomes" id="UP000315010">
    <property type="component" value="Unassembled WGS sequence"/>
</dbReference>
<evidence type="ECO:0000259" key="4">
    <source>
        <dbReference type="Pfam" id="PF04542"/>
    </source>
</evidence>
<dbReference type="Pfam" id="PF04542">
    <property type="entry name" value="Sigma70_r2"/>
    <property type="match status" value="1"/>
</dbReference>
<comment type="caution">
    <text evidence="5">The sequence shown here is derived from an EMBL/GenBank/DDBJ whole genome shotgun (WGS) entry which is preliminary data.</text>
</comment>
<dbReference type="InterPro" id="IPR013325">
    <property type="entry name" value="RNA_pol_sigma_r2"/>
</dbReference>
<dbReference type="PANTHER" id="PTHR43133:SF51">
    <property type="entry name" value="RNA POLYMERASE SIGMA FACTOR"/>
    <property type="match status" value="1"/>
</dbReference>
<organism evidence="5 6">
    <name type="scientific">Novipirellula herctigrandis</name>
    <dbReference type="NCBI Taxonomy" id="2527986"/>
    <lineage>
        <taxon>Bacteria</taxon>
        <taxon>Pseudomonadati</taxon>
        <taxon>Planctomycetota</taxon>
        <taxon>Planctomycetia</taxon>
        <taxon>Pirellulales</taxon>
        <taxon>Pirellulaceae</taxon>
        <taxon>Novipirellula</taxon>
    </lineage>
</organism>
<accession>A0A5C5YN67</accession>
<protein>
    <submittedName>
        <fullName evidence="5">Sigma-70 region 2</fullName>
    </submittedName>
</protein>